<proteinExistence type="predicted"/>
<reference evidence="1" key="1">
    <citation type="journal article" date="2023" name="Mol. Phylogenet. Evol.">
        <title>Genome-scale phylogeny and comparative genomics of the fungal order Sordariales.</title>
        <authorList>
            <person name="Hensen N."/>
            <person name="Bonometti L."/>
            <person name="Westerberg I."/>
            <person name="Brannstrom I.O."/>
            <person name="Guillou S."/>
            <person name="Cros-Aarteil S."/>
            <person name="Calhoun S."/>
            <person name="Haridas S."/>
            <person name="Kuo A."/>
            <person name="Mondo S."/>
            <person name="Pangilinan J."/>
            <person name="Riley R."/>
            <person name="LaButti K."/>
            <person name="Andreopoulos B."/>
            <person name="Lipzen A."/>
            <person name="Chen C."/>
            <person name="Yan M."/>
            <person name="Daum C."/>
            <person name="Ng V."/>
            <person name="Clum A."/>
            <person name="Steindorff A."/>
            <person name="Ohm R.A."/>
            <person name="Martin F."/>
            <person name="Silar P."/>
            <person name="Natvig D.O."/>
            <person name="Lalanne C."/>
            <person name="Gautier V."/>
            <person name="Ament-Velasquez S.L."/>
            <person name="Kruys A."/>
            <person name="Hutchinson M.I."/>
            <person name="Powell A.J."/>
            <person name="Barry K."/>
            <person name="Miller A.N."/>
            <person name="Grigoriev I.V."/>
            <person name="Debuchy R."/>
            <person name="Gladieux P."/>
            <person name="Hiltunen Thoren M."/>
            <person name="Johannesson H."/>
        </authorList>
    </citation>
    <scope>NUCLEOTIDE SEQUENCE</scope>
    <source>
        <strain evidence="1">CBS 892.96</strain>
    </source>
</reference>
<reference evidence="1" key="2">
    <citation type="submission" date="2023-05" db="EMBL/GenBank/DDBJ databases">
        <authorList>
            <consortium name="Lawrence Berkeley National Laboratory"/>
            <person name="Steindorff A."/>
            <person name="Hensen N."/>
            <person name="Bonometti L."/>
            <person name="Westerberg I."/>
            <person name="Brannstrom I.O."/>
            <person name="Guillou S."/>
            <person name="Cros-Aarteil S."/>
            <person name="Calhoun S."/>
            <person name="Haridas S."/>
            <person name="Kuo A."/>
            <person name="Mondo S."/>
            <person name="Pangilinan J."/>
            <person name="Riley R."/>
            <person name="Labutti K."/>
            <person name="Andreopoulos B."/>
            <person name="Lipzen A."/>
            <person name="Chen C."/>
            <person name="Yanf M."/>
            <person name="Daum C."/>
            <person name="Ng V."/>
            <person name="Clum A."/>
            <person name="Ohm R."/>
            <person name="Martin F."/>
            <person name="Silar P."/>
            <person name="Natvig D."/>
            <person name="Lalanne C."/>
            <person name="Gautier V."/>
            <person name="Ament-Velasquez S.L."/>
            <person name="Kruys A."/>
            <person name="Hutchinson M.I."/>
            <person name="Powell A.J."/>
            <person name="Barry K."/>
            <person name="Miller A.N."/>
            <person name="Grigoriev I.V."/>
            <person name="Debuchy R."/>
            <person name="Gladieux P."/>
            <person name="Thoren M.H."/>
            <person name="Johannesson H."/>
        </authorList>
    </citation>
    <scope>NUCLEOTIDE SEQUENCE</scope>
    <source>
        <strain evidence="1">CBS 892.96</strain>
    </source>
</reference>
<comment type="caution">
    <text evidence="1">The sequence shown here is derived from an EMBL/GenBank/DDBJ whole genome shotgun (WGS) entry which is preliminary data.</text>
</comment>
<dbReference type="Proteomes" id="UP001302321">
    <property type="component" value="Unassembled WGS sequence"/>
</dbReference>
<protein>
    <recommendedName>
        <fullName evidence="3">Calcineurin-like phosphoesterase domain-containing protein</fullName>
    </recommendedName>
</protein>
<dbReference type="EMBL" id="MU866189">
    <property type="protein sequence ID" value="KAK4176674.1"/>
    <property type="molecule type" value="Genomic_DNA"/>
</dbReference>
<keyword evidence="2" id="KW-1185">Reference proteome</keyword>
<dbReference type="InterPro" id="IPR029052">
    <property type="entry name" value="Metallo-depent_PP-like"/>
</dbReference>
<evidence type="ECO:0008006" key="3">
    <source>
        <dbReference type="Google" id="ProtNLM"/>
    </source>
</evidence>
<evidence type="ECO:0000313" key="1">
    <source>
        <dbReference type="EMBL" id="KAK4176674.1"/>
    </source>
</evidence>
<gene>
    <name evidence="1" type="ORF">QBC36DRAFT_346093</name>
</gene>
<dbReference type="GO" id="GO:0016788">
    <property type="term" value="F:hydrolase activity, acting on ester bonds"/>
    <property type="evidence" value="ECO:0007669"/>
    <property type="project" value="TreeGrafter"/>
</dbReference>
<dbReference type="GO" id="GO:0005737">
    <property type="term" value="C:cytoplasm"/>
    <property type="evidence" value="ECO:0007669"/>
    <property type="project" value="TreeGrafter"/>
</dbReference>
<dbReference type="PANTHER" id="PTHR32440">
    <property type="entry name" value="PHOSPHATASE DCR2-RELATED-RELATED"/>
    <property type="match status" value="1"/>
</dbReference>
<dbReference type="SUPFAM" id="SSF56300">
    <property type="entry name" value="Metallo-dependent phosphatases"/>
    <property type="match status" value="1"/>
</dbReference>
<name>A0AAN6W759_9PEZI</name>
<sequence length="392" mass="43126">MSPSHEKGGLAIKPVRNIISNPQLRRRPLLVVVLSLSFLVLSHSRTGYEIQQQLHSNSKKWFPPLRFKKDGTFQLSTLSDLQFGERPCGPKQDLDSVGVVATVLDTEPSTDFVVLNGDIVTEKNLYLLNGTAYVDMIAQVLTAKGVEWGSTCGNYDSGYHLTPTAIFEREKKYKGSRTGRWLRGGGGGGGDELLFAGFELGWGESGDDVVISKIGGRRRYKGEEELGKWESGEVEEGKWGQRGAGAGVCAYPYGGFFGGAGNGNRPVTRQDEGWCPDGRNEEGCGDGGQDGEFMEAVLEEGLLGLFVGHDHGDTWCSDYEKEKRRMFCVLGSIRGMGVGVSIEELRQGEMDIWVRLESGKVVRRVRLNGSYGRDEYEVVKDEGTHLPVDDRD</sequence>
<accession>A0AAN6W759</accession>
<dbReference type="PANTHER" id="PTHR32440:SF11">
    <property type="entry name" value="METALLOPHOSPHOESTERASE DOMAIN-CONTAINING PROTEIN"/>
    <property type="match status" value="1"/>
</dbReference>
<evidence type="ECO:0000313" key="2">
    <source>
        <dbReference type="Proteomes" id="UP001302321"/>
    </source>
</evidence>
<organism evidence="1 2">
    <name type="scientific">Triangularia setosa</name>
    <dbReference type="NCBI Taxonomy" id="2587417"/>
    <lineage>
        <taxon>Eukaryota</taxon>
        <taxon>Fungi</taxon>
        <taxon>Dikarya</taxon>
        <taxon>Ascomycota</taxon>
        <taxon>Pezizomycotina</taxon>
        <taxon>Sordariomycetes</taxon>
        <taxon>Sordariomycetidae</taxon>
        <taxon>Sordariales</taxon>
        <taxon>Podosporaceae</taxon>
        <taxon>Triangularia</taxon>
    </lineage>
</organism>
<dbReference type="AlphaFoldDB" id="A0AAN6W759"/>